<evidence type="ECO:0000313" key="3">
    <source>
        <dbReference type="EMBL" id="ANP46761.1"/>
    </source>
</evidence>
<proteinExistence type="inferred from homology"/>
<dbReference type="EMBL" id="CP013244">
    <property type="protein sequence ID" value="ANP46761.1"/>
    <property type="molecule type" value="Genomic_DNA"/>
</dbReference>
<sequence length="388" mass="41453">MNRRAFSHHLVASSALAGALACLSPALAHADDAVAFELEYTGDVLGPIAGANRQGEYLDNLDIAATFDMQRLAGWRDTSVFVHLLNNAGGAPNDRAGTLQGVDNIEVTQQGARLYEFWVETNIGAINTRAGLYDVNSEFYANESAGLLIAPAFGIGSELAATGPNGPSIFPSTGLALRFATQFSEHVSGRFAVVNANASVLGDADGVDTSFDNGALVIGELTWAGATSIDIGAWTYTEEQGDIRLLNGLGDPVSQRALGAYLTAERELWMDATAFVRLGVSDGDTTPYNSGWQAGLLFTNVAPSRPDSQLSIGAYQGRFDSKFRANQRDGGIDAARAETGLELTYSDQVTPWLRLQPDVQIVFDPNGDRDREDLWIAGLRFAITPFGH</sequence>
<dbReference type="GO" id="GO:0015288">
    <property type="term" value="F:porin activity"/>
    <property type="evidence" value="ECO:0007669"/>
    <property type="project" value="InterPro"/>
</dbReference>
<dbReference type="PROSITE" id="PS51257">
    <property type="entry name" value="PROKAR_LIPOPROTEIN"/>
    <property type="match status" value="1"/>
</dbReference>
<keyword evidence="2" id="KW-0732">Signal</keyword>
<dbReference type="STRING" id="1759059.ATE48_12985"/>
<organism evidence="3 4">
    <name type="scientific">Candidatus Viadribacter manganicus</name>
    <dbReference type="NCBI Taxonomy" id="1759059"/>
    <lineage>
        <taxon>Bacteria</taxon>
        <taxon>Pseudomonadati</taxon>
        <taxon>Pseudomonadota</taxon>
        <taxon>Alphaproteobacteria</taxon>
        <taxon>Hyphomonadales</taxon>
        <taxon>Hyphomonadaceae</taxon>
        <taxon>Candidatus Viadribacter</taxon>
    </lineage>
</organism>
<dbReference type="Pfam" id="PF04966">
    <property type="entry name" value="OprB"/>
    <property type="match status" value="1"/>
</dbReference>
<dbReference type="InterPro" id="IPR038673">
    <property type="entry name" value="OprB_sf"/>
</dbReference>
<dbReference type="InParanoid" id="A0A1B1AJN6"/>
<comment type="similarity">
    <text evidence="1 2">Belongs to the OprB family.</text>
</comment>
<gene>
    <name evidence="3" type="ORF">ATE48_12985</name>
</gene>
<dbReference type="PANTHER" id="PTHR37944">
    <property type="entry name" value="PORIN B"/>
    <property type="match status" value="1"/>
</dbReference>
<dbReference type="InterPro" id="IPR007049">
    <property type="entry name" value="Carb-sel_porin_OprB"/>
</dbReference>
<name>A0A1B1AJN6_9PROT</name>
<dbReference type="AlphaFoldDB" id="A0A1B1AJN6"/>
<dbReference type="Proteomes" id="UP000092498">
    <property type="component" value="Chromosome"/>
</dbReference>
<dbReference type="Gene3D" id="2.40.160.180">
    <property type="entry name" value="Carbohydrate-selective porin OprB"/>
    <property type="match status" value="1"/>
</dbReference>
<reference evidence="3 4" key="1">
    <citation type="submission" date="2015-11" db="EMBL/GenBank/DDBJ databases">
        <title>Whole-Genome Sequence of Candidatus Oderbacter manganicum from the National Park Lower Oder Valley, Germany.</title>
        <authorList>
            <person name="Braun B."/>
            <person name="Liere K."/>
            <person name="Szewzyk U."/>
        </authorList>
    </citation>
    <scope>NUCLEOTIDE SEQUENCE [LARGE SCALE GENOMIC DNA]</scope>
    <source>
        <strain evidence="3 4">OTSz_A_272</strain>
    </source>
</reference>
<keyword evidence="4" id="KW-1185">Reference proteome</keyword>
<evidence type="ECO:0000256" key="1">
    <source>
        <dbReference type="ARBA" id="ARBA00008769"/>
    </source>
</evidence>
<feature type="chain" id="PRO_5008446044" evidence="2">
    <location>
        <begin position="31"/>
        <end position="388"/>
    </location>
</feature>
<protein>
    <submittedName>
        <fullName evidence="3">Uncharacterized protein</fullName>
    </submittedName>
</protein>
<feature type="signal peptide" evidence="2">
    <location>
        <begin position="1"/>
        <end position="30"/>
    </location>
</feature>
<evidence type="ECO:0000256" key="2">
    <source>
        <dbReference type="RuleBase" id="RU363072"/>
    </source>
</evidence>
<dbReference type="GO" id="GO:0016020">
    <property type="term" value="C:membrane"/>
    <property type="evidence" value="ECO:0007669"/>
    <property type="project" value="InterPro"/>
</dbReference>
<dbReference type="GO" id="GO:0008643">
    <property type="term" value="P:carbohydrate transport"/>
    <property type="evidence" value="ECO:0007669"/>
    <property type="project" value="InterPro"/>
</dbReference>
<evidence type="ECO:0000313" key="4">
    <source>
        <dbReference type="Proteomes" id="UP000092498"/>
    </source>
</evidence>
<dbReference type="PANTHER" id="PTHR37944:SF1">
    <property type="entry name" value="PORIN B"/>
    <property type="match status" value="1"/>
</dbReference>
<accession>A0A1B1AJN6</accession>
<dbReference type="KEGG" id="cbot:ATE48_12985"/>
<dbReference type="OrthoDB" id="177316at2"/>
<dbReference type="InterPro" id="IPR052932">
    <property type="entry name" value="OprB_Porin"/>
</dbReference>